<proteinExistence type="predicted"/>
<name>G6EBU1_9SPHN</name>
<dbReference type="Gene3D" id="1.10.30.50">
    <property type="match status" value="1"/>
</dbReference>
<dbReference type="PATRIC" id="fig|1088721.3.peg.1791"/>
<keyword evidence="2" id="KW-0540">Nuclease</keyword>
<dbReference type="Pfam" id="PF14279">
    <property type="entry name" value="HNH_5"/>
    <property type="match status" value="1"/>
</dbReference>
<accession>G6EBU1</accession>
<dbReference type="GO" id="GO:0004519">
    <property type="term" value="F:endonuclease activity"/>
    <property type="evidence" value="ECO:0007669"/>
    <property type="project" value="UniProtKB-KW"/>
</dbReference>
<feature type="domain" description="HNH nuclease" evidence="1">
    <location>
        <begin position="118"/>
        <end position="168"/>
    </location>
</feature>
<keyword evidence="3" id="KW-1185">Reference proteome</keyword>
<protein>
    <submittedName>
        <fullName evidence="2">HNH endonuclease</fullName>
    </submittedName>
</protein>
<gene>
    <name evidence="2" type="ORF">NSU_1812</name>
</gene>
<reference evidence="2 3" key="1">
    <citation type="journal article" date="2012" name="J. Bacteriol.">
        <title>Genome sequence of benzo(a)pyrene-degrading bacterium Novosphingobium pentaromativorans US6-1.</title>
        <authorList>
            <person name="Luo Y.R."/>
            <person name="Kang S.G."/>
            <person name="Kim S.J."/>
            <person name="Kim M.R."/>
            <person name="Li N."/>
            <person name="Lee J.H."/>
            <person name="Kwon K.K."/>
        </authorList>
    </citation>
    <scope>NUCLEOTIDE SEQUENCE [LARGE SCALE GENOMIC DNA]</scope>
    <source>
        <strain evidence="2 3">US6-1</strain>
    </source>
</reference>
<dbReference type="EMBL" id="AGFM01000025">
    <property type="protein sequence ID" value="EHJ61224.1"/>
    <property type="molecule type" value="Genomic_DNA"/>
</dbReference>
<evidence type="ECO:0000313" key="3">
    <source>
        <dbReference type="Proteomes" id="UP000004030"/>
    </source>
</evidence>
<dbReference type="PANTHER" id="PTHR33877:SF2">
    <property type="entry name" value="OS07G0170200 PROTEIN"/>
    <property type="match status" value="1"/>
</dbReference>
<dbReference type="Proteomes" id="UP000004030">
    <property type="component" value="Unassembled WGS sequence"/>
</dbReference>
<dbReference type="eggNOG" id="COG1403">
    <property type="taxonomic scope" value="Bacteria"/>
</dbReference>
<dbReference type="InterPro" id="IPR003615">
    <property type="entry name" value="HNH_nuc"/>
</dbReference>
<keyword evidence="2" id="KW-0378">Hydrolase</keyword>
<dbReference type="PANTHER" id="PTHR33877">
    <property type="entry name" value="SLL1193 PROTEIN"/>
    <property type="match status" value="1"/>
</dbReference>
<keyword evidence="2" id="KW-0255">Endonuclease</keyword>
<dbReference type="STRING" id="1088721.JI59_11020"/>
<dbReference type="CDD" id="cd00085">
    <property type="entry name" value="HNHc"/>
    <property type="match status" value="1"/>
</dbReference>
<sequence>MLDYRHALPSNRNDGLRQEAMLKSELIERAARFRSAEEDPSRSLSDCPALVLNADYTPLSYYPLSLWPWQTAIKAVVLERVDIVSSYDRAVHSPSWTMQIPSVIALRQYVKPSEFPAFTRFNLFLRDRFSCQYCGSPHNLTFDHVIPRRLGGRTSWENILTACAPCNLKKGGRTPKQANMPPLVPPIRPTSWQLQERGKGFPPNYLHETWRDWLYWDIELEE</sequence>
<dbReference type="SMART" id="SM00507">
    <property type="entry name" value="HNHc"/>
    <property type="match status" value="1"/>
</dbReference>
<evidence type="ECO:0000313" key="2">
    <source>
        <dbReference type="EMBL" id="EHJ61224.1"/>
    </source>
</evidence>
<comment type="caution">
    <text evidence="2">The sequence shown here is derived from an EMBL/GenBank/DDBJ whole genome shotgun (WGS) entry which is preliminary data.</text>
</comment>
<organism evidence="2 3">
    <name type="scientific">Novosphingobium pentaromativorans US6-1</name>
    <dbReference type="NCBI Taxonomy" id="1088721"/>
    <lineage>
        <taxon>Bacteria</taxon>
        <taxon>Pseudomonadati</taxon>
        <taxon>Pseudomonadota</taxon>
        <taxon>Alphaproteobacteria</taxon>
        <taxon>Sphingomonadales</taxon>
        <taxon>Sphingomonadaceae</taxon>
        <taxon>Novosphingobium</taxon>
    </lineage>
</organism>
<dbReference type="AlphaFoldDB" id="G6EBU1"/>
<dbReference type="InterPro" id="IPR029471">
    <property type="entry name" value="HNH_5"/>
</dbReference>
<evidence type="ECO:0000259" key="1">
    <source>
        <dbReference type="SMART" id="SM00507"/>
    </source>
</evidence>
<dbReference type="InterPro" id="IPR052892">
    <property type="entry name" value="NA-targeting_endonuclease"/>
</dbReference>